<accession>A0A1S8MTJ8</accession>
<protein>
    <submittedName>
        <fullName evidence="1">Uncharacterized protein</fullName>
    </submittedName>
</protein>
<reference evidence="1 2" key="1">
    <citation type="submission" date="2016-05" db="EMBL/GenBank/DDBJ databases">
        <title>Microbial solvent formation.</title>
        <authorList>
            <person name="Poehlein A."/>
            <person name="Montoya Solano J.D."/>
            <person name="Flitsch S."/>
            <person name="Krabben P."/>
            <person name="Duerre P."/>
            <person name="Daniel R."/>
        </authorList>
    </citation>
    <scope>NUCLEOTIDE SEQUENCE [LARGE SCALE GENOMIC DNA]</scope>
    <source>
        <strain evidence="1 2">L1-8</strain>
    </source>
</reference>
<evidence type="ECO:0000313" key="1">
    <source>
        <dbReference type="EMBL" id="OOM07501.1"/>
    </source>
</evidence>
<comment type="caution">
    <text evidence="1">The sequence shown here is derived from an EMBL/GenBank/DDBJ whole genome shotgun (WGS) entry which is preliminary data.</text>
</comment>
<sequence>MSSGMTISAEHKLQHKDNNALITNSTAETVIVYGPRRETDGGNYENSWYVLHSGETIPDDWQCDGLFVPKDRELVEMNGETIQGPAAIKYGSLMHVTIAQDGDKYIEKDNHNEGVFHKTDIAWDVPDFDAQYCQNISMEKYQIS</sequence>
<proteinExistence type="predicted"/>
<organism evidence="1 2">
    <name type="scientific">Clostridium saccharobutylicum</name>
    <dbReference type="NCBI Taxonomy" id="169679"/>
    <lineage>
        <taxon>Bacteria</taxon>
        <taxon>Bacillati</taxon>
        <taxon>Bacillota</taxon>
        <taxon>Clostridia</taxon>
        <taxon>Eubacteriales</taxon>
        <taxon>Clostridiaceae</taxon>
        <taxon>Clostridium</taxon>
    </lineage>
</organism>
<name>A0A1S8MTJ8_CLOSA</name>
<dbReference type="Proteomes" id="UP000191154">
    <property type="component" value="Unassembled WGS sequence"/>
</dbReference>
<dbReference type="EMBL" id="LZYZ01000008">
    <property type="protein sequence ID" value="OOM07501.1"/>
    <property type="molecule type" value="Genomic_DNA"/>
</dbReference>
<evidence type="ECO:0000313" key="2">
    <source>
        <dbReference type="Proteomes" id="UP000191154"/>
    </source>
</evidence>
<dbReference type="RefSeq" id="WP_077867028.1">
    <property type="nucleotide sequence ID" value="NZ_LZYZ01000008.1"/>
</dbReference>
<dbReference type="AlphaFoldDB" id="A0A1S8MTJ8"/>
<gene>
    <name evidence="1" type="ORF">CLOSAC_40310</name>
</gene>